<dbReference type="CDD" id="cd01026">
    <property type="entry name" value="TOPRIM_OLD"/>
    <property type="match status" value="1"/>
</dbReference>
<dbReference type="PANTHER" id="PTHR43581">
    <property type="entry name" value="ATP/GTP PHOSPHATASE"/>
    <property type="match status" value="1"/>
</dbReference>
<dbReference type="Pfam" id="PF13175">
    <property type="entry name" value="AAA_15"/>
    <property type="match status" value="1"/>
</dbReference>
<proteinExistence type="predicted"/>
<dbReference type="InterPro" id="IPR041685">
    <property type="entry name" value="AAA_GajA/Old/RecF-like"/>
</dbReference>
<dbReference type="InterPro" id="IPR034139">
    <property type="entry name" value="TOPRIM_OLD"/>
</dbReference>
<evidence type="ECO:0000313" key="4">
    <source>
        <dbReference type="Proteomes" id="UP000307000"/>
    </source>
</evidence>
<sequence length="641" mass="70462">MKICKISVRGFRSLEKLDVDIEDYAVLVGPNGCGKSTVLHALDWFVNGRELHEDDLFKAPGSDSSSSDQIEVEVTFTDLNTLDRELLKEYGRGSTATFRKTWTKDNKVKVVGRALQGPNFAKIRQMTKVGEFRPEYVNLRQEHSDLPDLGSSPSKDAVWSALASWEDAPQNRGKLEAVQSSDANHMFGINGQNIIRELIQVIFIPAGTDLAAEVGSTGKGSSLSLLIGALTSNAGSKAKEEWSTKHADVLQDLNTAVHEEIRATTAAATTRVNSTLERLVPSARLEFQPNEISINPKIDPSVTTRVEIAGNINDVTRQGHGVQRAVMMSVMQAMATAQNDEVLESEATGPSTALVICVEEPEIFQHPARARAFAQVLSELSEAPGTQVLIGTHSPYFIRPDQFENLKRMNLINGRSTVKQSNIGEIAKKTGKDARSVLKQVQQWFPTQFSEGFFADAAVLVEGDTDQVILEAIGSRIGKDLHFHGISILNMQGKNNLHLGYEILQSVHVPTYIIFDGDADTCLLKNHDNPEKQKQAHSSNKDATNKIVDWVSVNSTTPIPYKFGDETTSFGIFTAFHTDIERELDKWPSFTHALSAEGGVLRTKHASVYRAAALNASREDIPETLIECIATIVDFTTQHSN</sequence>
<dbReference type="KEGG" id="gcr:GcLGCM259_1127"/>
<evidence type="ECO:0000259" key="2">
    <source>
        <dbReference type="Pfam" id="PF20469"/>
    </source>
</evidence>
<dbReference type="InterPro" id="IPR051396">
    <property type="entry name" value="Bact_Antivir_Def_Nuclease"/>
</dbReference>
<dbReference type="InterPro" id="IPR027417">
    <property type="entry name" value="P-loop_NTPase"/>
</dbReference>
<dbReference type="Proteomes" id="UP000307000">
    <property type="component" value="Chromosome"/>
</dbReference>
<evidence type="ECO:0000313" key="3">
    <source>
        <dbReference type="EMBL" id="QCY46871.1"/>
    </source>
</evidence>
<feature type="domain" description="OLD protein-like TOPRIM" evidence="2">
    <location>
        <begin position="453"/>
        <end position="518"/>
    </location>
</feature>
<dbReference type="Pfam" id="PF20469">
    <property type="entry name" value="OLD-like_TOPRIM"/>
    <property type="match status" value="1"/>
</dbReference>
<dbReference type="RefSeq" id="WP_138926023.1">
    <property type="nucleotide sequence ID" value="NZ_CP034412.1"/>
</dbReference>
<organism evidence="3 4">
    <name type="scientific">Glutamicibacter creatinolyticus</name>
    <dbReference type="NCBI Taxonomy" id="162496"/>
    <lineage>
        <taxon>Bacteria</taxon>
        <taxon>Bacillati</taxon>
        <taxon>Actinomycetota</taxon>
        <taxon>Actinomycetes</taxon>
        <taxon>Micrococcales</taxon>
        <taxon>Micrococcaceae</taxon>
        <taxon>Glutamicibacter</taxon>
    </lineage>
</organism>
<dbReference type="PANTHER" id="PTHR43581:SF4">
    <property type="entry name" value="ATP_GTP PHOSPHATASE"/>
    <property type="match status" value="1"/>
</dbReference>
<dbReference type="Gene3D" id="3.40.50.300">
    <property type="entry name" value="P-loop containing nucleotide triphosphate hydrolases"/>
    <property type="match status" value="2"/>
</dbReference>
<name>A0A5B7WS12_9MICC</name>
<evidence type="ECO:0000259" key="1">
    <source>
        <dbReference type="Pfam" id="PF13175"/>
    </source>
</evidence>
<dbReference type="AlphaFoldDB" id="A0A5B7WS12"/>
<feature type="domain" description="Endonuclease GajA/Old nuclease/RecF-like AAA" evidence="1">
    <location>
        <begin position="1"/>
        <end position="398"/>
    </location>
</feature>
<reference evidence="3 4" key="1">
    <citation type="submission" date="2018-12" db="EMBL/GenBank/DDBJ databases">
        <title>Complete Genome Sequence of Glutamicibacter creatinolyticus strain LGCM259,isolated from an abscess of a 12-year-old mare in Italy.</title>
        <authorList>
            <person name="Santos R.G."/>
            <person name="Silva A.L."/>
            <person name="Seyffert N."/>
            <person name="Castro T.L.P."/>
            <person name="Attili A.R."/>
            <person name="Rifici C."/>
            <person name="Mazzullo G."/>
            <person name="Brenig B."/>
            <person name="Venanzi F."/>
            <person name="Azevedo V."/>
        </authorList>
    </citation>
    <scope>NUCLEOTIDE SEQUENCE [LARGE SCALE GENOMIC DNA]</scope>
    <source>
        <strain evidence="3 4">LGCM 259</strain>
    </source>
</reference>
<keyword evidence="4" id="KW-1185">Reference proteome</keyword>
<accession>A0A5B7WS12</accession>
<protein>
    <submittedName>
        <fullName evidence="3">Uncharacterized protein</fullName>
    </submittedName>
</protein>
<dbReference type="EMBL" id="CP034412">
    <property type="protein sequence ID" value="QCY46871.1"/>
    <property type="molecule type" value="Genomic_DNA"/>
</dbReference>
<gene>
    <name evidence="3" type="ORF">GcLGCM259_1127</name>
</gene>
<dbReference type="SUPFAM" id="SSF52540">
    <property type="entry name" value="P-loop containing nucleoside triphosphate hydrolases"/>
    <property type="match status" value="1"/>
</dbReference>